<accession>A0A9W6ZWF6</accession>
<name>A0A9W6ZWF6_9STRA</name>
<dbReference type="EMBL" id="BRXY01000060">
    <property type="protein sequence ID" value="GMH59656.1"/>
    <property type="molecule type" value="Genomic_DNA"/>
</dbReference>
<evidence type="ECO:0008006" key="6">
    <source>
        <dbReference type="Google" id="ProtNLM"/>
    </source>
</evidence>
<comment type="similarity">
    <text evidence="1">Belongs to the DCC1 family.</text>
</comment>
<dbReference type="GO" id="GO:0034088">
    <property type="term" value="P:maintenance of mitotic sister chromatid cohesion"/>
    <property type="evidence" value="ECO:0007669"/>
    <property type="project" value="TreeGrafter"/>
</dbReference>
<dbReference type="GO" id="GO:0000775">
    <property type="term" value="C:chromosome, centromeric region"/>
    <property type="evidence" value="ECO:0007669"/>
    <property type="project" value="TreeGrafter"/>
</dbReference>
<dbReference type="GO" id="GO:0000785">
    <property type="term" value="C:chromatin"/>
    <property type="evidence" value="ECO:0007669"/>
    <property type="project" value="TreeGrafter"/>
</dbReference>
<reference evidence="5" key="1">
    <citation type="journal article" date="2023" name="Commun. Biol.">
        <title>Genome analysis of Parmales, the sister group of diatoms, reveals the evolutionary specialization of diatoms from phago-mixotrophs to photoautotrophs.</title>
        <authorList>
            <person name="Ban H."/>
            <person name="Sato S."/>
            <person name="Yoshikawa S."/>
            <person name="Yamada K."/>
            <person name="Nakamura Y."/>
            <person name="Ichinomiya M."/>
            <person name="Sato N."/>
            <person name="Blanc-Mathieu R."/>
            <person name="Endo H."/>
            <person name="Kuwata A."/>
            <person name="Ogata H."/>
        </authorList>
    </citation>
    <scope>NUCLEOTIDE SEQUENCE [LARGE SCALE GENOMIC DNA]</scope>
    <source>
        <strain evidence="5">NIES 3701</strain>
    </source>
</reference>
<evidence type="ECO:0000313" key="4">
    <source>
        <dbReference type="EMBL" id="GMH59656.1"/>
    </source>
</evidence>
<proteinExistence type="inferred from homology"/>
<keyword evidence="2" id="KW-0235">DNA replication</keyword>
<keyword evidence="5" id="KW-1185">Reference proteome</keyword>
<dbReference type="GO" id="GO:0031390">
    <property type="term" value="C:Ctf18 RFC-like complex"/>
    <property type="evidence" value="ECO:0007669"/>
    <property type="project" value="InterPro"/>
</dbReference>
<gene>
    <name evidence="4" type="ORF">TrST_g2976</name>
</gene>
<dbReference type="PANTHER" id="PTHR13395:SF6">
    <property type="entry name" value="SISTER CHROMATID COHESION PROTEIN DCC1"/>
    <property type="match status" value="1"/>
</dbReference>
<dbReference type="InterPro" id="IPR019128">
    <property type="entry name" value="Dcc1"/>
</dbReference>
<sequence length="384" mass="42536">MLASNTILKVVPSSQRCGDDNSDPSLFFVEIPSLDFIQEMDQAADLIGKENGSKAALVTSKKSFYMTKVESSNSFIVVNPSSNSSSSSSSSSDENDAGNDNKRRKVCKASICPSFHYELTRKYLDVSELRRILSAGTYEGDAEECPSKSSLRPTKSSLCVLLQTSLTELEKGLSLVEAFEVDGKWTVISEELKNEAFEEILAAASANDMNLSRLEISSILKSVTGDISTEKDVVEHCLRNNSAAVSSDVFSMDVGKIATFKARKILSKRSTPYPVKEFMATWTAEMPHQTTSYVPDISLLKNLCLSEYDGKVSDDVLTYFPSSNLPLDVSSRFKRLFEVRECWNEDDIEPFLKDVVREDESVVQILLKNALLKEKGKWIAKPAS</sequence>
<dbReference type="GO" id="GO:0006260">
    <property type="term" value="P:DNA replication"/>
    <property type="evidence" value="ECO:0007669"/>
    <property type="project" value="UniProtKB-KW"/>
</dbReference>
<evidence type="ECO:0000256" key="3">
    <source>
        <dbReference type="SAM" id="MobiDB-lite"/>
    </source>
</evidence>
<dbReference type="Pfam" id="PF09724">
    <property type="entry name" value="Dcc1"/>
    <property type="match status" value="1"/>
</dbReference>
<dbReference type="AlphaFoldDB" id="A0A9W6ZWF6"/>
<comment type="caution">
    <text evidence="4">The sequence shown here is derived from an EMBL/GenBank/DDBJ whole genome shotgun (WGS) entry which is preliminary data.</text>
</comment>
<evidence type="ECO:0000256" key="2">
    <source>
        <dbReference type="ARBA" id="ARBA00022705"/>
    </source>
</evidence>
<feature type="region of interest" description="Disordered" evidence="3">
    <location>
        <begin position="79"/>
        <end position="101"/>
    </location>
</feature>
<protein>
    <recommendedName>
        <fullName evidence="6">Sister chromatid cohesion protein DCC1</fullName>
    </recommendedName>
</protein>
<dbReference type="Proteomes" id="UP001165085">
    <property type="component" value="Unassembled WGS sequence"/>
</dbReference>
<evidence type="ECO:0000313" key="5">
    <source>
        <dbReference type="Proteomes" id="UP001165085"/>
    </source>
</evidence>
<organism evidence="4 5">
    <name type="scientific">Triparma strigata</name>
    <dbReference type="NCBI Taxonomy" id="1606541"/>
    <lineage>
        <taxon>Eukaryota</taxon>
        <taxon>Sar</taxon>
        <taxon>Stramenopiles</taxon>
        <taxon>Ochrophyta</taxon>
        <taxon>Bolidophyceae</taxon>
        <taxon>Parmales</taxon>
        <taxon>Triparmaceae</taxon>
        <taxon>Triparma</taxon>
    </lineage>
</organism>
<dbReference type="OrthoDB" id="188141at2759"/>
<feature type="compositionally biased region" description="Low complexity" evidence="3">
    <location>
        <begin position="79"/>
        <end position="92"/>
    </location>
</feature>
<dbReference type="PANTHER" id="PTHR13395">
    <property type="entry name" value="SISTER CHROMATID COHESION PROTEIN DCC1-RELATED"/>
    <property type="match status" value="1"/>
</dbReference>
<evidence type="ECO:0000256" key="1">
    <source>
        <dbReference type="ARBA" id="ARBA00007017"/>
    </source>
</evidence>